<protein>
    <submittedName>
        <fullName evidence="5">RlpA-like double-psi beta-barrel-protein domain-containing protein-containing protein</fullName>
    </submittedName>
</protein>
<organism evidence="5 6">
    <name type="scientific">Diplogelasinospora grovesii</name>
    <dbReference type="NCBI Taxonomy" id="303347"/>
    <lineage>
        <taxon>Eukaryota</taxon>
        <taxon>Fungi</taxon>
        <taxon>Dikarya</taxon>
        <taxon>Ascomycota</taxon>
        <taxon>Pezizomycotina</taxon>
        <taxon>Sordariomycetes</taxon>
        <taxon>Sordariomycetidae</taxon>
        <taxon>Sordariales</taxon>
        <taxon>Diplogelasinosporaceae</taxon>
        <taxon>Diplogelasinospora</taxon>
    </lineage>
</organism>
<keyword evidence="6" id="KW-1185">Reference proteome</keyword>
<evidence type="ECO:0000259" key="4">
    <source>
        <dbReference type="Pfam" id="PF03330"/>
    </source>
</evidence>
<dbReference type="Pfam" id="PF03330">
    <property type="entry name" value="DPBB_1"/>
    <property type="match status" value="1"/>
</dbReference>
<dbReference type="InterPro" id="IPR051477">
    <property type="entry name" value="Expansin_CellWall"/>
</dbReference>
<keyword evidence="1" id="KW-0732">Signal</keyword>
<comment type="caution">
    <text evidence="5">The sequence shown here is derived from an EMBL/GenBank/DDBJ whole genome shotgun (WGS) entry which is preliminary data.</text>
</comment>
<evidence type="ECO:0000256" key="2">
    <source>
        <dbReference type="SAM" id="MobiDB-lite"/>
    </source>
</evidence>
<keyword evidence="3" id="KW-0472">Membrane</keyword>
<feature type="transmembrane region" description="Helical" evidence="3">
    <location>
        <begin position="124"/>
        <end position="149"/>
    </location>
</feature>
<feature type="domain" description="RlpA-like protein double-psi beta-barrel" evidence="4">
    <location>
        <begin position="223"/>
        <end position="268"/>
    </location>
</feature>
<keyword evidence="3" id="KW-0812">Transmembrane</keyword>
<sequence>MSHDVEEGNPQLQKMEPIYGMLEWEGQGIHPLPRPSLWERISSSTRNLHTAAAASSSSRPATNGAPPVQKETPTIDDKGVILPTSSPQTAHHPPPPLSTRVRSSFDRVFPPQKRYIGGRLSRRSFLSALAALLLILFILILGLGLGLGLRKKGGPSTADLPLPSHGLDKTYTGDMTYFDLALGACGLVSNDTDMACAVAHSVFDAVSTSSDPNANPLCGRFIMISKGGKSVAVTVVDRCVGCQPTDLDVSPAVFGKLAEIAAGRVIVSWKWE</sequence>
<dbReference type="AlphaFoldDB" id="A0AAN6N2S9"/>
<dbReference type="PANTHER" id="PTHR31836">
    <property type="match status" value="1"/>
</dbReference>
<dbReference type="InterPro" id="IPR036908">
    <property type="entry name" value="RlpA-like_sf"/>
</dbReference>
<evidence type="ECO:0000256" key="1">
    <source>
        <dbReference type="ARBA" id="ARBA00022729"/>
    </source>
</evidence>
<name>A0AAN6N2S9_9PEZI</name>
<dbReference type="InterPro" id="IPR009009">
    <property type="entry name" value="RlpA-like_DPBB"/>
</dbReference>
<dbReference type="PANTHER" id="PTHR31836:SF28">
    <property type="entry name" value="SRCR DOMAIN-CONTAINING PROTEIN-RELATED"/>
    <property type="match status" value="1"/>
</dbReference>
<proteinExistence type="predicted"/>
<evidence type="ECO:0000313" key="6">
    <source>
        <dbReference type="Proteomes" id="UP001303473"/>
    </source>
</evidence>
<evidence type="ECO:0000256" key="3">
    <source>
        <dbReference type="SAM" id="Phobius"/>
    </source>
</evidence>
<gene>
    <name evidence="5" type="ORF">QBC46DRAFT_394207</name>
</gene>
<feature type="region of interest" description="Disordered" evidence="2">
    <location>
        <begin position="48"/>
        <end position="104"/>
    </location>
</feature>
<dbReference type="Proteomes" id="UP001303473">
    <property type="component" value="Unassembled WGS sequence"/>
</dbReference>
<dbReference type="SUPFAM" id="SSF50685">
    <property type="entry name" value="Barwin-like endoglucanases"/>
    <property type="match status" value="1"/>
</dbReference>
<evidence type="ECO:0000313" key="5">
    <source>
        <dbReference type="EMBL" id="KAK3936788.1"/>
    </source>
</evidence>
<dbReference type="Gene3D" id="2.40.40.10">
    <property type="entry name" value="RlpA-like domain"/>
    <property type="match status" value="1"/>
</dbReference>
<keyword evidence="3" id="KW-1133">Transmembrane helix</keyword>
<accession>A0AAN6N2S9</accession>
<reference evidence="6" key="1">
    <citation type="journal article" date="2023" name="Mol. Phylogenet. Evol.">
        <title>Genome-scale phylogeny and comparative genomics of the fungal order Sordariales.</title>
        <authorList>
            <person name="Hensen N."/>
            <person name="Bonometti L."/>
            <person name="Westerberg I."/>
            <person name="Brannstrom I.O."/>
            <person name="Guillou S."/>
            <person name="Cros-Aarteil S."/>
            <person name="Calhoun S."/>
            <person name="Haridas S."/>
            <person name="Kuo A."/>
            <person name="Mondo S."/>
            <person name="Pangilinan J."/>
            <person name="Riley R."/>
            <person name="LaButti K."/>
            <person name="Andreopoulos B."/>
            <person name="Lipzen A."/>
            <person name="Chen C."/>
            <person name="Yan M."/>
            <person name="Daum C."/>
            <person name="Ng V."/>
            <person name="Clum A."/>
            <person name="Steindorff A."/>
            <person name="Ohm R.A."/>
            <person name="Martin F."/>
            <person name="Silar P."/>
            <person name="Natvig D.O."/>
            <person name="Lalanne C."/>
            <person name="Gautier V."/>
            <person name="Ament-Velasquez S.L."/>
            <person name="Kruys A."/>
            <person name="Hutchinson M.I."/>
            <person name="Powell A.J."/>
            <person name="Barry K."/>
            <person name="Miller A.N."/>
            <person name="Grigoriev I.V."/>
            <person name="Debuchy R."/>
            <person name="Gladieux P."/>
            <person name="Hiltunen Thoren M."/>
            <person name="Johannesson H."/>
        </authorList>
    </citation>
    <scope>NUCLEOTIDE SEQUENCE [LARGE SCALE GENOMIC DNA]</scope>
    <source>
        <strain evidence="6">CBS 340.73</strain>
    </source>
</reference>
<dbReference type="EMBL" id="MU853872">
    <property type="protein sequence ID" value="KAK3936788.1"/>
    <property type="molecule type" value="Genomic_DNA"/>
</dbReference>
<dbReference type="CDD" id="cd22191">
    <property type="entry name" value="DPBB_RlpA_EXP_N-like"/>
    <property type="match status" value="1"/>
</dbReference>